<keyword evidence="3" id="KW-0460">Magnesium</keyword>
<sequence length="288" mass="32789">MRVQQNILNLPVGSWTDDSSLSLCLLDSLAITKKLDLEDVMNRFVMWLFENYYTPNCRAYDIGTTCWKAIANYKKNGDWENCGLTDERNNGNGSLMRISPIFFYLLKTYGPDVMKNPESYKVIHQTSALTHAHPRSLLGCDIYLAVMFEIWNGTEKDKILPEALKKVHSYAETDKKIEDEFYHYDRLFMPDFAKLPEEEISSSGYVVHTLEAALWAFLGTDSYRDCLLKAVNLGDDADTVGAVAGGLAGLYYSGEEEKGIPEEWLTKIQCRDFIDGIIEKAERVWLGN</sequence>
<dbReference type="EMBL" id="FUXC01000002">
    <property type="protein sequence ID" value="SJZ57953.1"/>
    <property type="molecule type" value="Genomic_DNA"/>
</dbReference>
<feature type="binding site" evidence="3">
    <location>
        <position position="236"/>
    </location>
    <ligand>
        <name>Mg(2+)</name>
        <dbReference type="ChEBI" id="CHEBI:18420"/>
        <label>1</label>
    </ligand>
</feature>
<gene>
    <name evidence="4" type="ORF">SAMN02745152_00679</name>
</gene>
<evidence type="ECO:0000256" key="1">
    <source>
        <dbReference type="ARBA" id="ARBA00010702"/>
    </source>
</evidence>
<dbReference type="GO" id="GO:0046872">
    <property type="term" value="F:metal ion binding"/>
    <property type="evidence" value="ECO:0007669"/>
    <property type="project" value="UniProtKB-KW"/>
</dbReference>
<evidence type="ECO:0000256" key="2">
    <source>
        <dbReference type="ARBA" id="ARBA00022801"/>
    </source>
</evidence>
<dbReference type="InterPro" id="IPR050792">
    <property type="entry name" value="ADP-ribosylglycohydrolase"/>
</dbReference>
<dbReference type="PANTHER" id="PTHR16222:SF24">
    <property type="entry name" value="ADP-RIBOSYLHYDROLASE ARH3"/>
    <property type="match status" value="1"/>
</dbReference>
<dbReference type="AlphaFoldDB" id="A0A1T4LTB7"/>
<keyword evidence="3" id="KW-0479">Metal-binding</keyword>
<comment type="similarity">
    <text evidence="1">Belongs to the ADP-ribosylglycohydrolase family.</text>
</comment>
<evidence type="ECO:0000313" key="4">
    <source>
        <dbReference type="EMBL" id="SJZ57953.1"/>
    </source>
</evidence>
<keyword evidence="2 4" id="KW-0378">Hydrolase</keyword>
<organism evidence="4 5">
    <name type="scientific">Treponema berlinense</name>
    <dbReference type="NCBI Taxonomy" id="225004"/>
    <lineage>
        <taxon>Bacteria</taxon>
        <taxon>Pseudomonadati</taxon>
        <taxon>Spirochaetota</taxon>
        <taxon>Spirochaetia</taxon>
        <taxon>Spirochaetales</taxon>
        <taxon>Treponemataceae</taxon>
        <taxon>Treponema</taxon>
    </lineage>
</organism>
<dbReference type="GO" id="GO:0016787">
    <property type="term" value="F:hydrolase activity"/>
    <property type="evidence" value="ECO:0007669"/>
    <property type="project" value="UniProtKB-KW"/>
</dbReference>
<keyword evidence="5" id="KW-1185">Reference proteome</keyword>
<feature type="binding site" evidence="3">
    <location>
        <position position="17"/>
    </location>
    <ligand>
        <name>Mg(2+)</name>
        <dbReference type="ChEBI" id="CHEBI:18420"/>
        <label>1</label>
    </ligand>
</feature>
<dbReference type="PANTHER" id="PTHR16222">
    <property type="entry name" value="ADP-RIBOSYLGLYCOHYDROLASE"/>
    <property type="match status" value="1"/>
</dbReference>
<dbReference type="Pfam" id="PF03747">
    <property type="entry name" value="ADP_ribosyl_GH"/>
    <property type="match status" value="1"/>
</dbReference>
<protein>
    <submittedName>
        <fullName evidence="4">ADP-ribosylglycohydrolase</fullName>
    </submittedName>
</protein>
<feature type="binding site" evidence="3">
    <location>
        <position position="16"/>
    </location>
    <ligand>
        <name>Mg(2+)</name>
        <dbReference type="ChEBI" id="CHEBI:18420"/>
        <label>1</label>
    </ligand>
</feature>
<name>A0A1T4LTB7_9SPIR</name>
<accession>A0A1T4LTB7</accession>
<dbReference type="Gene3D" id="1.10.4080.10">
    <property type="entry name" value="ADP-ribosylation/Crystallin J1"/>
    <property type="match status" value="1"/>
</dbReference>
<feature type="binding site" evidence="3">
    <location>
        <position position="239"/>
    </location>
    <ligand>
        <name>Mg(2+)</name>
        <dbReference type="ChEBI" id="CHEBI:18420"/>
        <label>1</label>
    </ligand>
</feature>
<feature type="binding site" evidence="3">
    <location>
        <position position="238"/>
    </location>
    <ligand>
        <name>Mg(2+)</name>
        <dbReference type="ChEBI" id="CHEBI:18420"/>
        <label>1</label>
    </ligand>
</feature>
<proteinExistence type="inferred from homology"/>
<dbReference type="InterPro" id="IPR036705">
    <property type="entry name" value="Ribosyl_crysJ1_sf"/>
</dbReference>
<comment type="cofactor">
    <cofactor evidence="3">
        <name>Mg(2+)</name>
        <dbReference type="ChEBI" id="CHEBI:18420"/>
    </cofactor>
    <text evidence="3">Binds 2 magnesium ions per subunit.</text>
</comment>
<evidence type="ECO:0000313" key="5">
    <source>
        <dbReference type="Proteomes" id="UP000190395"/>
    </source>
</evidence>
<evidence type="ECO:0000256" key="3">
    <source>
        <dbReference type="PIRSR" id="PIRSR605502-1"/>
    </source>
</evidence>
<dbReference type="SUPFAM" id="SSF101478">
    <property type="entry name" value="ADP-ribosylglycohydrolase"/>
    <property type="match status" value="1"/>
</dbReference>
<feature type="binding site" evidence="3">
    <location>
        <position position="18"/>
    </location>
    <ligand>
        <name>Mg(2+)</name>
        <dbReference type="ChEBI" id="CHEBI:18420"/>
        <label>1</label>
    </ligand>
</feature>
<dbReference type="Proteomes" id="UP000190395">
    <property type="component" value="Unassembled WGS sequence"/>
</dbReference>
<dbReference type="STRING" id="225004.SAMN02745152_00679"/>
<dbReference type="InterPro" id="IPR005502">
    <property type="entry name" value="Ribosyl_crysJ1"/>
</dbReference>
<reference evidence="4 5" key="1">
    <citation type="submission" date="2017-02" db="EMBL/GenBank/DDBJ databases">
        <authorList>
            <person name="Peterson S.W."/>
        </authorList>
    </citation>
    <scope>NUCLEOTIDE SEQUENCE [LARGE SCALE GENOMIC DNA]</scope>
    <source>
        <strain evidence="4 5">ATCC BAA-909</strain>
    </source>
</reference>